<dbReference type="Gene3D" id="3.60.21.10">
    <property type="match status" value="1"/>
</dbReference>
<protein>
    <recommendedName>
        <fullName evidence="2">Calcineurin-like phosphoesterase domain-containing protein</fullName>
    </recommendedName>
</protein>
<evidence type="ECO:0000313" key="1">
    <source>
        <dbReference type="EMBL" id="DAE30634.1"/>
    </source>
</evidence>
<evidence type="ECO:0008006" key="2">
    <source>
        <dbReference type="Google" id="ProtNLM"/>
    </source>
</evidence>
<accession>A0A8S5RHP2</accession>
<reference evidence="1" key="1">
    <citation type="journal article" date="2021" name="Proc. Natl. Acad. Sci. U.S.A.">
        <title>A Catalog of Tens of Thousands of Viruses from Human Metagenomes Reveals Hidden Associations with Chronic Diseases.</title>
        <authorList>
            <person name="Tisza M.J."/>
            <person name="Buck C.B."/>
        </authorList>
    </citation>
    <scope>NUCLEOTIDE SEQUENCE</scope>
    <source>
        <strain evidence="1">CtML55</strain>
    </source>
</reference>
<organism evidence="1">
    <name type="scientific">virus sp. ctML55</name>
    <dbReference type="NCBI Taxonomy" id="2827627"/>
    <lineage>
        <taxon>Viruses</taxon>
    </lineage>
</organism>
<dbReference type="InterPro" id="IPR029052">
    <property type="entry name" value="Metallo-depent_PP-like"/>
</dbReference>
<proteinExistence type="predicted"/>
<dbReference type="SUPFAM" id="SSF56300">
    <property type="entry name" value="Metallo-dependent phosphatases"/>
    <property type="match status" value="1"/>
</dbReference>
<sequence>MIIMSEKKFKYSPDHTFFTSDTHFGHANIIRFCKRPFENVEEMNEALIENWNKVVSDDDTVFHLGDFAFGGSNVWKEIIPRLKGHINLIIGNHDRKNLRQGYMSFFDMVVPQLQIEIEDTSIYLNHYPFLCYGGSYRGVWQLFGHVHSGPGADGLDISRLRVLLPTQYDVGVDNNNFTPISYREVKNKIEAQKNESLDRAKA</sequence>
<dbReference type="CDD" id="cd07390">
    <property type="entry name" value="MPP_AQ1575"/>
    <property type="match status" value="1"/>
</dbReference>
<dbReference type="EMBL" id="BK059105">
    <property type="protein sequence ID" value="DAE30634.1"/>
    <property type="molecule type" value="Genomic_DNA"/>
</dbReference>
<name>A0A8S5RHP2_9VIRU</name>